<evidence type="ECO:0000313" key="2">
    <source>
        <dbReference type="EMBL" id="GBM46180.1"/>
    </source>
</evidence>
<feature type="region of interest" description="Disordered" evidence="1">
    <location>
        <begin position="117"/>
        <end position="136"/>
    </location>
</feature>
<accession>A0A4Y2FXG2</accession>
<keyword evidence="3" id="KW-1185">Reference proteome</keyword>
<gene>
    <name evidence="2" type="ORF">AVEN_48697_1</name>
</gene>
<dbReference type="EMBL" id="BGPR01001126">
    <property type="protein sequence ID" value="GBM46180.1"/>
    <property type="molecule type" value="Genomic_DNA"/>
</dbReference>
<protein>
    <submittedName>
        <fullName evidence="2">Uncharacterized protein</fullName>
    </submittedName>
</protein>
<feature type="region of interest" description="Disordered" evidence="1">
    <location>
        <begin position="187"/>
        <end position="224"/>
    </location>
</feature>
<dbReference type="AlphaFoldDB" id="A0A4Y2FXG2"/>
<dbReference type="Proteomes" id="UP000499080">
    <property type="component" value="Unassembled WGS sequence"/>
</dbReference>
<sequence>MAQSQTSFDFSQFECYIEKMYQCTTIEELDVFQRKIEQVSCQLENQEKTLDLMMQIHRVDKFALKIMLREIEFLIKGTLQQRANVRSPSPTFSDNYISENEMSSAKTDEIFRQRRKHAIRSPGKQHYSKKSRNNLAFEINTRNRSVALSQDHYENQSNQDDEMKDIDNQQGLFSHTAKTSTQINLRSFQNSQPGPATASNSNNANKSRYVPPIYIDNPKNAPPNFLTCLVKSRRRK</sequence>
<comment type="caution">
    <text evidence="2">The sequence shown here is derived from an EMBL/GenBank/DDBJ whole genome shotgun (WGS) entry which is preliminary data.</text>
</comment>
<reference evidence="2 3" key="1">
    <citation type="journal article" date="2019" name="Sci. Rep.">
        <title>Orb-weaving spider Araneus ventricosus genome elucidates the spidroin gene catalogue.</title>
        <authorList>
            <person name="Kono N."/>
            <person name="Nakamura H."/>
            <person name="Ohtoshi R."/>
            <person name="Moran D.A.P."/>
            <person name="Shinohara A."/>
            <person name="Yoshida Y."/>
            <person name="Fujiwara M."/>
            <person name="Mori M."/>
            <person name="Tomita M."/>
            <person name="Arakawa K."/>
        </authorList>
    </citation>
    <scope>NUCLEOTIDE SEQUENCE [LARGE SCALE GENOMIC DNA]</scope>
</reference>
<organism evidence="2 3">
    <name type="scientific">Araneus ventricosus</name>
    <name type="common">Orbweaver spider</name>
    <name type="synonym">Epeira ventricosa</name>
    <dbReference type="NCBI Taxonomy" id="182803"/>
    <lineage>
        <taxon>Eukaryota</taxon>
        <taxon>Metazoa</taxon>
        <taxon>Ecdysozoa</taxon>
        <taxon>Arthropoda</taxon>
        <taxon>Chelicerata</taxon>
        <taxon>Arachnida</taxon>
        <taxon>Araneae</taxon>
        <taxon>Araneomorphae</taxon>
        <taxon>Entelegynae</taxon>
        <taxon>Araneoidea</taxon>
        <taxon>Araneidae</taxon>
        <taxon>Araneus</taxon>
    </lineage>
</organism>
<proteinExistence type="predicted"/>
<evidence type="ECO:0000313" key="3">
    <source>
        <dbReference type="Proteomes" id="UP000499080"/>
    </source>
</evidence>
<name>A0A4Y2FXG2_ARAVE</name>
<evidence type="ECO:0000256" key="1">
    <source>
        <dbReference type="SAM" id="MobiDB-lite"/>
    </source>
</evidence>